<protein>
    <submittedName>
        <fullName evidence="1">Uncharacterized protein</fullName>
    </submittedName>
</protein>
<organism evidence="1 2">
    <name type="scientific">Sphingobium herbicidovorans (strain ATCC 700291 / DSM 11019 / CCUG 56400 / KCTC 2939 / LMG 18315 / NBRC 16415 / MH)</name>
    <name type="common">Sphingomonas herbicidovorans</name>
    <dbReference type="NCBI Taxonomy" id="1219045"/>
    <lineage>
        <taxon>Bacteria</taxon>
        <taxon>Pseudomonadati</taxon>
        <taxon>Pseudomonadota</taxon>
        <taxon>Alphaproteobacteria</taxon>
        <taxon>Sphingomonadales</taxon>
        <taxon>Sphingomonadaceae</taxon>
        <taxon>Sphingobium</taxon>
    </lineage>
</organism>
<dbReference type="eggNOG" id="ENOG5034880">
    <property type="taxonomic scope" value="Bacteria"/>
</dbReference>
<name>A0A086PEG7_SPHHM</name>
<dbReference type="PATRIC" id="fig|1219045.3.peg.31"/>
<evidence type="ECO:0000313" key="2">
    <source>
        <dbReference type="Proteomes" id="UP000024284"/>
    </source>
</evidence>
<dbReference type="EMBL" id="JFZA02000001">
    <property type="protein sequence ID" value="KFG91785.1"/>
    <property type="molecule type" value="Genomic_DNA"/>
</dbReference>
<accession>A0A086PEG7</accession>
<sequence>MKTRFRKKPGSNRPVDRIRDSGGKVQIAPEHGKIVCMKSIGDRLYLLAERGVVSGEMADGIDPKRTNEAIPPFVQRTELSYGVDHTFIQQTLCVAFQLLDHTYLPDTVDDDEARAHALDAAIALAAIADVMEEMKAHQNETRIKLQTHEFDLGHLPRTANIRGKLHGCISHLREVEMSLAKLTLMFHSKVVHNDPWQKAFRVAIAKKHGENSEEVEYLERIFTFLRSAVEHRNAMIHPKATHKVVLHDYAMRPDGAFWAPSLEIVHPEFPLDRQDAVQFFTNQLDSMGHAFETALSCLCNVNAMSFNEMFDTSVARLPEGEPSFGSRLVWNTVVRPEYADSFPQQLVGAKQGTVSGAD</sequence>
<evidence type="ECO:0000313" key="1">
    <source>
        <dbReference type="EMBL" id="KFG91785.1"/>
    </source>
</evidence>
<reference evidence="1" key="1">
    <citation type="submission" date="2014-08" db="EMBL/GenBank/DDBJ databases">
        <title>Draft genome sequences of Sphingobium herbicidovorans.</title>
        <authorList>
            <person name="Gan H.M."/>
            <person name="Gan H.Y."/>
            <person name="Savka M.A."/>
        </authorList>
    </citation>
    <scope>NUCLEOTIDE SEQUENCE [LARGE SCALE GENOMIC DNA]</scope>
    <source>
        <strain evidence="1">NBRC 16415</strain>
    </source>
</reference>
<proteinExistence type="predicted"/>
<dbReference type="RefSeq" id="WP_037461468.1">
    <property type="nucleotide sequence ID" value="NZ_BCZD01000001.1"/>
</dbReference>
<keyword evidence="2" id="KW-1185">Reference proteome</keyword>
<comment type="caution">
    <text evidence="1">The sequence shown here is derived from an EMBL/GenBank/DDBJ whole genome shotgun (WGS) entry which is preliminary data.</text>
</comment>
<dbReference type="STRING" id="76947.GCA_002080435_00989"/>
<dbReference type="Proteomes" id="UP000024284">
    <property type="component" value="Unassembled WGS sequence"/>
</dbReference>
<dbReference type="OrthoDB" id="7605129at2"/>
<dbReference type="AlphaFoldDB" id="A0A086PEG7"/>
<gene>
    <name evidence="1" type="ORF">BV98_000033</name>
</gene>